<sequence>MSLPSQNPQASGTCSPGSTENLLKAYLEMAESNLANGQILVERIASLERCLGCNETKGRKCKQGCDGCHVSVSPDVLHTLIQRLTDEIPSQAELVSKIADLLSVLRAQLEQRARDVPPQKGISSGLEDIGVNDTGEFELSALLQLDFANIDNGEFLIHRIAELEFALHNLKAHSPGAPSGEEDCPRKLEAAQKQIQDLTAQIIDLNSELHALKEHPTETRNDNNDCPERLRRVGSENITLQERIDALESELHTLKNHSPSSPRGDKDCPKELEKAKKQLAELSAQLKTREDEIKEHQADLDWYENFLEEHDDERDQAEDAKFQNLKNQIAYLKSEVEKLKREKLEVEKRLAECNKYHFEILQPLLEQRNDEIKCLKADINAKDHLENELDECYERNGKILAELEAYWAGQTINADLERDHDAENQEYQALLIKVKVLKKQLKDCEKARGNEVADSESELEIEDRNEEEQEGYMNFLESLTRAQLIEMLAGIVSYESKVARLTDLNNDLIAQNEIRQRMWIEQAGVMNSQLKDAETRYAEQNDVIASMKDDIRNLHTTLTRCREFKTDVLKLGIDEPEEPRDLEGLDNEALIEEIIGLQRKLKALGIKYKEAVLNEQTFESASELSEELDMQNPRQELRELRATLEELRVTIKQVKEENEERADNPEDAESMTILKKGIQKLRDKRNIAIEKLKSSEEEVDRLIKTLQEQLDAREKDLQNEKEQAKKQEERDASKAELIANLQNQLDDCLASREGLQEQFDAEWRKRVEAMNEKKRADLEDLNEMIEEVKNSVRNEEYIEQDLEQDCEERIKALDLQHTFAMVPLRRRIAELEDQLREVLEAQPESGPAPVMIATAIEEARLTAIQRLIGQREHCEAEKKELRKKIEDLEKNLGTSQRVDFDEIQQLTERITQLEAELKKVKEKGETSKRAAERNFISLQKEKEKRAKCEEKLADFGLKHSTTGLGSGKQRASKANDEESLEECLAELAKLKREISTLKVERARLMNQLQEQDEEDDNYQEGARRSTRNRTKRTQDEMNRYFETEPDDLSIEENNFDGHNGACNDEIEALNNQITEMKEKIEALEQQATLDKLEIDALKHGNTDKSKAHQKFAALIEKLRADLADLQTRLTDCANETWQERRVRMRRLAAANRGPRGPIVHRLDPALAQLEEWNRSGWWKTERDNPSKRRRTQ</sequence>
<feature type="coiled-coil region" evidence="1">
    <location>
        <begin position="1059"/>
        <end position="1135"/>
    </location>
</feature>
<dbReference type="STRING" id="1745343.A0A2J6Q246"/>
<dbReference type="EMBL" id="KZ613485">
    <property type="protein sequence ID" value="PMD20332.1"/>
    <property type="molecule type" value="Genomic_DNA"/>
</dbReference>
<keyword evidence="4" id="KW-1185">Reference proteome</keyword>
<feature type="region of interest" description="Disordered" evidence="2">
    <location>
        <begin position="1010"/>
        <end position="1032"/>
    </location>
</feature>
<gene>
    <name evidence="3" type="ORF">NA56DRAFT_178208</name>
</gene>
<evidence type="ECO:0000313" key="4">
    <source>
        <dbReference type="Proteomes" id="UP000235672"/>
    </source>
</evidence>
<proteinExistence type="predicted"/>
<dbReference type="AlphaFoldDB" id="A0A2J6Q246"/>
<feature type="coiled-coil region" evidence="1">
    <location>
        <begin position="188"/>
        <end position="356"/>
    </location>
</feature>
<dbReference type="Proteomes" id="UP000235672">
    <property type="component" value="Unassembled WGS sequence"/>
</dbReference>
<dbReference type="PANTHER" id="PTHR32114:SF2">
    <property type="entry name" value="ABC TRANSPORTER ABCH.3"/>
    <property type="match status" value="1"/>
</dbReference>
<evidence type="ECO:0000256" key="1">
    <source>
        <dbReference type="SAM" id="Coils"/>
    </source>
</evidence>
<organism evidence="3 4">
    <name type="scientific">Hyaloscypha hepaticicola</name>
    <dbReference type="NCBI Taxonomy" id="2082293"/>
    <lineage>
        <taxon>Eukaryota</taxon>
        <taxon>Fungi</taxon>
        <taxon>Dikarya</taxon>
        <taxon>Ascomycota</taxon>
        <taxon>Pezizomycotina</taxon>
        <taxon>Leotiomycetes</taxon>
        <taxon>Helotiales</taxon>
        <taxon>Hyaloscyphaceae</taxon>
        <taxon>Hyaloscypha</taxon>
    </lineage>
</organism>
<reference evidence="3 4" key="1">
    <citation type="submission" date="2016-05" db="EMBL/GenBank/DDBJ databases">
        <title>A degradative enzymes factory behind the ericoid mycorrhizal symbiosis.</title>
        <authorList>
            <consortium name="DOE Joint Genome Institute"/>
            <person name="Martino E."/>
            <person name="Morin E."/>
            <person name="Grelet G."/>
            <person name="Kuo A."/>
            <person name="Kohler A."/>
            <person name="Daghino S."/>
            <person name="Barry K."/>
            <person name="Choi C."/>
            <person name="Cichocki N."/>
            <person name="Clum A."/>
            <person name="Copeland A."/>
            <person name="Hainaut M."/>
            <person name="Haridas S."/>
            <person name="Labutti K."/>
            <person name="Lindquist E."/>
            <person name="Lipzen A."/>
            <person name="Khouja H.-R."/>
            <person name="Murat C."/>
            <person name="Ohm R."/>
            <person name="Olson A."/>
            <person name="Spatafora J."/>
            <person name="Veneault-Fourrey C."/>
            <person name="Henrissat B."/>
            <person name="Grigoriev I."/>
            <person name="Martin F."/>
            <person name="Perotto S."/>
        </authorList>
    </citation>
    <scope>NUCLEOTIDE SEQUENCE [LARGE SCALE GENOMIC DNA]</scope>
    <source>
        <strain evidence="3 4">UAMH 7357</strain>
    </source>
</reference>
<dbReference type="Gene3D" id="1.10.287.1490">
    <property type="match status" value="1"/>
</dbReference>
<feature type="coiled-coil region" evidence="1">
    <location>
        <begin position="413"/>
        <end position="447"/>
    </location>
</feature>
<keyword evidence="1" id="KW-0175">Coiled coil</keyword>
<protein>
    <submittedName>
        <fullName evidence="3">Uncharacterized protein</fullName>
    </submittedName>
</protein>
<name>A0A2J6Q246_9HELO</name>
<feature type="coiled-coil region" evidence="1">
    <location>
        <begin position="587"/>
        <end position="930"/>
    </location>
</feature>
<accession>A0A2J6Q246</accession>
<evidence type="ECO:0000313" key="3">
    <source>
        <dbReference type="EMBL" id="PMD20332.1"/>
    </source>
</evidence>
<dbReference type="OrthoDB" id="102442at2759"/>
<dbReference type="PANTHER" id="PTHR32114">
    <property type="entry name" value="ABC TRANSPORTER ABCH.3"/>
    <property type="match status" value="1"/>
</dbReference>
<evidence type="ECO:0000256" key="2">
    <source>
        <dbReference type="SAM" id="MobiDB-lite"/>
    </source>
</evidence>